<evidence type="ECO:0000256" key="7">
    <source>
        <dbReference type="ARBA" id="ARBA00023146"/>
    </source>
</evidence>
<dbReference type="PRINTS" id="PR01042">
    <property type="entry name" value="TRNASYNTHASP"/>
</dbReference>
<dbReference type="FunFam" id="3.30.930.10:FF:000016">
    <property type="entry name" value="Asparagine--tRNA ligase"/>
    <property type="match status" value="1"/>
</dbReference>
<dbReference type="Gene3D" id="3.30.930.10">
    <property type="entry name" value="Bira Bifunctional Protein, Domain 2"/>
    <property type="match status" value="1"/>
</dbReference>
<comment type="similarity">
    <text evidence="1">Belongs to the class-II aminoacyl-tRNA synthetase family.</text>
</comment>
<dbReference type="GO" id="GO:0004816">
    <property type="term" value="F:asparagine-tRNA ligase activity"/>
    <property type="evidence" value="ECO:0007669"/>
    <property type="project" value="UniProtKB-EC"/>
</dbReference>
<dbReference type="CDD" id="cd00776">
    <property type="entry name" value="AsxRS_core"/>
    <property type="match status" value="1"/>
</dbReference>
<dbReference type="PANTHER" id="PTHR22594:SF34">
    <property type="entry name" value="ASPARAGINE--TRNA LIGASE, MITOCHONDRIAL-RELATED"/>
    <property type="match status" value="1"/>
</dbReference>
<keyword evidence="9" id="KW-1185">Reference proteome</keyword>
<dbReference type="SUPFAM" id="SSF55681">
    <property type="entry name" value="Class II aaRS and biotin synthetases"/>
    <property type="match status" value="1"/>
</dbReference>
<dbReference type="SUPFAM" id="SSF50249">
    <property type="entry name" value="Nucleic acid-binding proteins"/>
    <property type="match status" value="1"/>
</dbReference>
<dbReference type="GeneID" id="107271680"/>
<name>A0AAJ7C6Y3_CEPCN</name>
<keyword evidence="7" id="KW-0030">Aminoacyl-tRNA synthetase</keyword>
<dbReference type="NCBIfam" id="TIGR00457">
    <property type="entry name" value="asnS"/>
    <property type="match status" value="1"/>
</dbReference>
<gene>
    <name evidence="10" type="primary">LOC107271680</name>
</gene>
<dbReference type="Proteomes" id="UP000694920">
    <property type="component" value="Unplaced"/>
</dbReference>
<proteinExistence type="inferred from homology"/>
<dbReference type="GO" id="GO:0005524">
    <property type="term" value="F:ATP binding"/>
    <property type="evidence" value="ECO:0007669"/>
    <property type="project" value="UniProtKB-KW"/>
</dbReference>
<dbReference type="GO" id="GO:0003676">
    <property type="term" value="F:nucleic acid binding"/>
    <property type="evidence" value="ECO:0007669"/>
    <property type="project" value="InterPro"/>
</dbReference>
<dbReference type="InterPro" id="IPR006195">
    <property type="entry name" value="aa-tRNA-synth_II"/>
</dbReference>
<dbReference type="GO" id="GO:0005739">
    <property type="term" value="C:mitochondrion"/>
    <property type="evidence" value="ECO:0007669"/>
    <property type="project" value="TreeGrafter"/>
</dbReference>
<evidence type="ECO:0000313" key="10">
    <source>
        <dbReference type="RefSeq" id="XP_015603420.1"/>
    </source>
</evidence>
<dbReference type="CDD" id="cd04318">
    <property type="entry name" value="EcAsnRS_like_N"/>
    <property type="match status" value="1"/>
</dbReference>
<keyword evidence="3 10" id="KW-0436">Ligase</keyword>
<dbReference type="KEGG" id="ccin:107271680"/>
<evidence type="ECO:0000259" key="8">
    <source>
        <dbReference type="PROSITE" id="PS50862"/>
    </source>
</evidence>
<dbReference type="PROSITE" id="PS50862">
    <property type="entry name" value="AA_TRNA_LIGASE_II"/>
    <property type="match status" value="1"/>
</dbReference>
<dbReference type="GO" id="GO:0006421">
    <property type="term" value="P:asparaginyl-tRNA aminoacylation"/>
    <property type="evidence" value="ECO:0007669"/>
    <property type="project" value="InterPro"/>
</dbReference>
<reference evidence="10" key="1">
    <citation type="submission" date="2025-08" db="UniProtKB">
        <authorList>
            <consortium name="RefSeq"/>
        </authorList>
    </citation>
    <scope>IDENTIFICATION</scope>
</reference>
<dbReference type="InterPro" id="IPR004364">
    <property type="entry name" value="Aa-tRNA-synt_II"/>
</dbReference>
<accession>A0AAJ7C6Y3</accession>
<evidence type="ECO:0000256" key="6">
    <source>
        <dbReference type="ARBA" id="ARBA00022917"/>
    </source>
</evidence>
<dbReference type="CTD" id="36909"/>
<dbReference type="RefSeq" id="XP_015603420.1">
    <property type="nucleotide sequence ID" value="XM_015747934.2"/>
</dbReference>
<dbReference type="InterPro" id="IPR012340">
    <property type="entry name" value="NA-bd_OB-fold"/>
</dbReference>
<feature type="domain" description="Aminoacyl-transfer RNA synthetases class-II family profile" evidence="8">
    <location>
        <begin position="158"/>
        <end position="458"/>
    </location>
</feature>
<keyword evidence="4" id="KW-0547">Nucleotide-binding</keyword>
<dbReference type="Pfam" id="PF01336">
    <property type="entry name" value="tRNA_anti-codon"/>
    <property type="match status" value="1"/>
</dbReference>
<protein>
    <recommendedName>
        <fullName evidence="2">asparagine--tRNA ligase</fullName>
        <ecNumber evidence="2">6.1.1.22</ecNumber>
    </recommendedName>
</protein>
<dbReference type="InterPro" id="IPR002312">
    <property type="entry name" value="Asp/Asn-tRNA-synth_IIb"/>
</dbReference>
<dbReference type="PANTHER" id="PTHR22594">
    <property type="entry name" value="ASPARTYL/LYSYL-TRNA SYNTHETASE"/>
    <property type="match status" value="1"/>
</dbReference>
<evidence type="ECO:0000256" key="2">
    <source>
        <dbReference type="ARBA" id="ARBA00012816"/>
    </source>
</evidence>
<dbReference type="InterPro" id="IPR004365">
    <property type="entry name" value="NA-bd_OB_tRNA"/>
</dbReference>
<evidence type="ECO:0000256" key="4">
    <source>
        <dbReference type="ARBA" id="ARBA00022741"/>
    </source>
</evidence>
<sequence length="468" mass="53045">MILRNFSRIFSSKLISKREAHNFARIAEANAKEAVGKRTLVKGWIRAVRKMKDNIFLDINDGSCCEYLQVVVPKSNKPNNLTYGSSVSVEGELALAPNGRTELRAESISVIGACDVTNGYPFVPRKQYSTEYVRKFLHLRPRTRGFASVLRLRDIASSAVADHFRERSFINVHTPIITSNDCEGAGEVFLVRPDSHEILTSMKKDNIPEEQSYFDTKAYLTVSGQLHLEALARGLGKVYTFGPTFRAENSRTRLHLSEFYMIEAEMAFVDDIEEVAREVELLVKFVTRALVDKGASDMNNIDASEPKWLNEKFGLITYDEALKILDNHADRITFPIRHGDNLSKEHEMFLVQHNNDVPVFVINWPKEIKPFYMKECSNDLSKVAALDLLAPQVGELVGGSVREDDYEKLQFKLSTVPNLAWYLELRKYGNIPTAGFGVGFERFLQCVLGIASIKDTIPFPRWPHNCNL</sequence>
<keyword evidence="5" id="KW-0067">ATP-binding</keyword>
<dbReference type="AlphaFoldDB" id="A0AAJ7C6Y3"/>
<dbReference type="InterPro" id="IPR045864">
    <property type="entry name" value="aa-tRNA-synth_II/BPL/LPL"/>
</dbReference>
<dbReference type="NCBIfam" id="NF003037">
    <property type="entry name" value="PRK03932.1"/>
    <property type="match status" value="1"/>
</dbReference>
<evidence type="ECO:0000256" key="3">
    <source>
        <dbReference type="ARBA" id="ARBA00022598"/>
    </source>
</evidence>
<keyword evidence="6" id="KW-0648">Protein biosynthesis</keyword>
<dbReference type="Gene3D" id="2.40.50.140">
    <property type="entry name" value="Nucleic acid-binding proteins"/>
    <property type="match status" value="1"/>
</dbReference>
<dbReference type="InterPro" id="IPR004522">
    <property type="entry name" value="Asn-tRNA-ligase"/>
</dbReference>
<evidence type="ECO:0000313" key="9">
    <source>
        <dbReference type="Proteomes" id="UP000694920"/>
    </source>
</evidence>
<dbReference type="EC" id="6.1.1.22" evidence="2"/>
<organism evidence="9 10">
    <name type="scientific">Cephus cinctus</name>
    <name type="common">Wheat stem sawfly</name>
    <dbReference type="NCBI Taxonomy" id="211228"/>
    <lineage>
        <taxon>Eukaryota</taxon>
        <taxon>Metazoa</taxon>
        <taxon>Ecdysozoa</taxon>
        <taxon>Arthropoda</taxon>
        <taxon>Hexapoda</taxon>
        <taxon>Insecta</taxon>
        <taxon>Pterygota</taxon>
        <taxon>Neoptera</taxon>
        <taxon>Endopterygota</taxon>
        <taxon>Hymenoptera</taxon>
        <taxon>Cephoidea</taxon>
        <taxon>Cephidae</taxon>
        <taxon>Cephus</taxon>
    </lineage>
</organism>
<evidence type="ECO:0000256" key="1">
    <source>
        <dbReference type="ARBA" id="ARBA00008226"/>
    </source>
</evidence>
<dbReference type="Pfam" id="PF00152">
    <property type="entry name" value="tRNA-synt_2"/>
    <property type="match status" value="1"/>
</dbReference>
<evidence type="ECO:0000256" key="5">
    <source>
        <dbReference type="ARBA" id="ARBA00022840"/>
    </source>
</evidence>